<evidence type="ECO:0000313" key="2">
    <source>
        <dbReference type="Proteomes" id="UP001595379"/>
    </source>
</evidence>
<comment type="caution">
    <text evidence="1">The sequence shown here is derived from an EMBL/GenBank/DDBJ whole genome shotgun (WGS) entry which is preliminary data.</text>
</comment>
<keyword evidence="1" id="KW-0808">Transferase</keyword>
<dbReference type="RefSeq" id="WP_343164433.1">
    <property type="nucleotide sequence ID" value="NZ_JBHRSV010000016.1"/>
</dbReference>
<dbReference type="EMBL" id="JBHRSV010000016">
    <property type="protein sequence ID" value="MFC2926115.1"/>
    <property type="molecule type" value="Genomic_DNA"/>
</dbReference>
<keyword evidence="1" id="KW-0489">Methyltransferase</keyword>
<dbReference type="GO" id="GO:0008168">
    <property type="term" value="F:methyltransferase activity"/>
    <property type="evidence" value="ECO:0007669"/>
    <property type="project" value="UniProtKB-KW"/>
</dbReference>
<protein>
    <submittedName>
        <fullName evidence="1">Class I SAM-dependent methyltransferase</fullName>
    </submittedName>
</protein>
<evidence type="ECO:0000313" key="1">
    <source>
        <dbReference type="EMBL" id="MFC2926115.1"/>
    </source>
</evidence>
<reference evidence="2" key="1">
    <citation type="journal article" date="2019" name="Int. J. Syst. Evol. Microbiol.">
        <title>The Global Catalogue of Microorganisms (GCM) 10K type strain sequencing project: providing services to taxonomists for standard genome sequencing and annotation.</title>
        <authorList>
            <consortium name="The Broad Institute Genomics Platform"/>
            <consortium name="The Broad Institute Genome Sequencing Center for Infectious Disease"/>
            <person name="Wu L."/>
            <person name="Ma J."/>
        </authorList>
    </citation>
    <scope>NUCLEOTIDE SEQUENCE [LARGE SCALE GENOMIC DNA]</scope>
    <source>
        <strain evidence="2">KCTC 52487</strain>
    </source>
</reference>
<proteinExistence type="predicted"/>
<gene>
    <name evidence="1" type="ORF">ACFOOR_08350</name>
</gene>
<sequence length="302" mass="33449">MDEAGTRPDRTKLDDTGKAVFTQIYDRPDPRDYYLTLGRHNYLIPDAAAPVFQSVYAAYRQVRHANRLHITDIGCSYGINAALHKYGLSMSQLLARYAAKDAAGISSAALEEDDKRFFRSLEPVDDLVFYGLDVAANAIRYGIATRVLDDGSARNLEEAPLNPDEARPLGATDIIISTGAVGYVTETTFKRVIDACGKEKPWMALFVLRQFDAGDIARALESEGYVCEALESALFPQRRFTDANEQREALARLAEIGRKPTPVEEAGWYAADFVLMRPEADAKKLPLAQMMPASRLPTASYI</sequence>
<dbReference type="GO" id="GO:0032259">
    <property type="term" value="P:methylation"/>
    <property type="evidence" value="ECO:0007669"/>
    <property type="project" value="UniProtKB-KW"/>
</dbReference>
<organism evidence="1 2">
    <name type="scientific">Hyphobacterium vulgare</name>
    <dbReference type="NCBI Taxonomy" id="1736751"/>
    <lineage>
        <taxon>Bacteria</taxon>
        <taxon>Pseudomonadati</taxon>
        <taxon>Pseudomonadota</taxon>
        <taxon>Alphaproteobacteria</taxon>
        <taxon>Maricaulales</taxon>
        <taxon>Maricaulaceae</taxon>
        <taxon>Hyphobacterium</taxon>
    </lineage>
</organism>
<keyword evidence="2" id="KW-1185">Reference proteome</keyword>
<accession>A0ABV6ZXH0</accession>
<name>A0ABV6ZXH0_9PROT</name>
<dbReference type="Proteomes" id="UP001595379">
    <property type="component" value="Unassembled WGS sequence"/>
</dbReference>